<proteinExistence type="predicted"/>
<keyword evidence="2" id="KW-1133">Transmembrane helix</keyword>
<reference evidence="5" key="1">
    <citation type="submission" date="2014-08" db="EMBL/GenBank/DDBJ databases">
        <authorList>
            <person name="Sharma Rahul"/>
            <person name="Thines Marco"/>
        </authorList>
    </citation>
    <scope>NUCLEOTIDE SEQUENCE</scope>
</reference>
<dbReference type="PROSITE" id="PS50213">
    <property type="entry name" value="FAS1"/>
    <property type="match status" value="3"/>
</dbReference>
<evidence type="ECO:0000313" key="5">
    <source>
        <dbReference type="EMBL" id="CDZ96726.1"/>
    </source>
</evidence>
<feature type="domain" description="FAS1" evidence="4">
    <location>
        <begin position="242"/>
        <end position="404"/>
    </location>
</feature>
<keyword evidence="3" id="KW-0732">Signal</keyword>
<dbReference type="SUPFAM" id="SSF82153">
    <property type="entry name" value="FAS1 domain"/>
    <property type="match status" value="5"/>
</dbReference>
<feature type="region of interest" description="Disordered" evidence="1">
    <location>
        <begin position="123"/>
        <end position="151"/>
    </location>
</feature>
<keyword evidence="2" id="KW-0472">Membrane</keyword>
<protein>
    <submittedName>
        <fullName evidence="5">Fasciclin and related adhesion glycoproteins</fullName>
    </submittedName>
</protein>
<dbReference type="InterPro" id="IPR000782">
    <property type="entry name" value="FAS1_domain"/>
</dbReference>
<feature type="chain" id="PRO_5005437266" evidence="3">
    <location>
        <begin position="19"/>
        <end position="1077"/>
    </location>
</feature>
<feature type="domain" description="FAS1" evidence="4">
    <location>
        <begin position="40"/>
        <end position="116"/>
    </location>
</feature>
<feature type="transmembrane region" description="Helical" evidence="2">
    <location>
        <begin position="1030"/>
        <end position="1059"/>
    </location>
</feature>
<dbReference type="Pfam" id="PF02469">
    <property type="entry name" value="Fasciclin"/>
    <property type="match status" value="4"/>
</dbReference>
<dbReference type="AlphaFoldDB" id="A0A0F7SEG2"/>
<dbReference type="InterPro" id="IPR050904">
    <property type="entry name" value="Adhesion/Biosynth-related"/>
</dbReference>
<accession>A0A0F7SEG2</accession>
<evidence type="ECO:0000256" key="2">
    <source>
        <dbReference type="SAM" id="Phobius"/>
    </source>
</evidence>
<dbReference type="GO" id="GO:0016236">
    <property type="term" value="P:macroautophagy"/>
    <property type="evidence" value="ECO:0007669"/>
    <property type="project" value="TreeGrafter"/>
</dbReference>
<dbReference type="SMART" id="SM00554">
    <property type="entry name" value="FAS1"/>
    <property type="match status" value="3"/>
</dbReference>
<dbReference type="PANTHER" id="PTHR10900">
    <property type="entry name" value="PERIOSTIN-RELATED"/>
    <property type="match status" value="1"/>
</dbReference>
<name>A0A0F7SEG2_PHARH</name>
<sequence length="1077" mass="116744">MHLSFLPLLLSLAPILSASSSFQAPIVNLYPQQNSPQPFRSTTVDVIAADPELSIFLRYLQRARLIPALNSLPNGSTVFAPVNLAFHKVALDDPSEWTQPDNILHELRQNLLYHILNYTFPPPTEDSVGDSDKDGDNSAPGSDPLELPFPSDTSIPLNLETLLYPDDLPPQNGTKPPPASPWVPLPVGGLGSEGQRLRGFKRDGQDWIGVDWQGKGGFKVLGEGVPAGNGIVWKVDGLVDMPKNIAETIQTHPSLTYLRALLHQPVSPAPSAPYLELFERQPSLTVFAPSDTAWSKLPRIERTYLESGFAGPDIELILGSHLAKSGVEESLDGTVKVGWREAFEQTGSGKLKMIGGEETIVSLGISGEMKVRVGSDKNKRQVFEVSEPDLLCKNGVVHIVDDLLIPAGALKLTTEKTLIGLNATRFVSLLRLSNLTSYINSTTRASPAYTILAPLDPETFSSLTCLHMNTPECSASLEHTQSLEFRNRLKFHILHGRQELGDLKDGMLIETVFASEAMGGRNQVIKVGVRKGLEDVQGKIAQAGGSKSIWVDSSNNDGSDNNNHQGGWSEVTFSGVPVEPKPIESPSDQSLIYLLPPGSVIEPPEDIIQTALTDLSLSVFIGALISTSLSHDLKSYADGLTILAPRNVAFEQLGLVIKYLLLPEAKAELKDVLGFHVLKDVVYLEDAKRWDGQGKKRETWTGEELEIRARNGSIAVGSGEQGGKAEIILDESDMIISNGVIHQINEVQFPPSANITLSKILRGSKSTAIITDLLIQANMSWILDGSSPSTEDLAELGIAGWSYGRDRALSSLSPLSRSSASFDDRESGDSDDQDDEQETGPVSFTLLAPTDEAFSHLNLTRYTHDRSLLIDLLKLHIIPSHAPIPLTPRVASHSSLSFLPAITDGKPLSIKPDVAYLTLLSASSKYGDVAFGANPDGSGCRVGIKGARLGGGDGEEENDWASLGAFGRGTPSWPSSTYSPRDRLFTIVEANRNIRSRRPNQTNGLSNGVHPGGGVIILGAVLVPYKPSWWIVWSWTILGAVVGGSAGLTILSLGGWWLWQRRAREGTDYERLENEED</sequence>
<feature type="domain" description="FAS1" evidence="4">
    <location>
        <begin position="604"/>
        <end position="748"/>
    </location>
</feature>
<feature type="region of interest" description="Disordered" evidence="1">
    <location>
        <begin position="163"/>
        <end position="182"/>
    </location>
</feature>
<dbReference type="InterPro" id="IPR036378">
    <property type="entry name" value="FAS1_dom_sf"/>
</dbReference>
<dbReference type="EMBL" id="LN483167">
    <property type="protein sequence ID" value="CDZ96726.1"/>
    <property type="molecule type" value="Genomic_DNA"/>
</dbReference>
<evidence type="ECO:0000259" key="4">
    <source>
        <dbReference type="PROSITE" id="PS50213"/>
    </source>
</evidence>
<dbReference type="Gene3D" id="2.30.180.10">
    <property type="entry name" value="FAS1 domain"/>
    <property type="match status" value="4"/>
</dbReference>
<dbReference type="GO" id="GO:0005615">
    <property type="term" value="C:extracellular space"/>
    <property type="evidence" value="ECO:0007669"/>
    <property type="project" value="TreeGrafter"/>
</dbReference>
<keyword evidence="2" id="KW-0812">Transmembrane</keyword>
<feature type="region of interest" description="Disordered" evidence="1">
    <location>
        <begin position="815"/>
        <end position="842"/>
    </location>
</feature>
<organism evidence="5">
    <name type="scientific">Phaffia rhodozyma</name>
    <name type="common">Yeast</name>
    <name type="synonym">Xanthophyllomyces dendrorhous</name>
    <dbReference type="NCBI Taxonomy" id="264483"/>
    <lineage>
        <taxon>Eukaryota</taxon>
        <taxon>Fungi</taxon>
        <taxon>Dikarya</taxon>
        <taxon>Basidiomycota</taxon>
        <taxon>Agaricomycotina</taxon>
        <taxon>Tremellomycetes</taxon>
        <taxon>Cystofilobasidiales</taxon>
        <taxon>Mrakiaceae</taxon>
        <taxon>Phaffia</taxon>
    </lineage>
</organism>
<dbReference type="PANTHER" id="PTHR10900:SF77">
    <property type="entry name" value="FI19380P1"/>
    <property type="match status" value="1"/>
</dbReference>
<evidence type="ECO:0000256" key="3">
    <source>
        <dbReference type="SAM" id="SignalP"/>
    </source>
</evidence>
<feature type="compositionally biased region" description="Acidic residues" evidence="1">
    <location>
        <begin position="829"/>
        <end position="838"/>
    </location>
</feature>
<evidence type="ECO:0000256" key="1">
    <source>
        <dbReference type="SAM" id="MobiDB-lite"/>
    </source>
</evidence>
<dbReference type="GO" id="GO:0000329">
    <property type="term" value="C:fungal-type vacuole membrane"/>
    <property type="evidence" value="ECO:0007669"/>
    <property type="project" value="TreeGrafter"/>
</dbReference>
<feature type="signal peptide" evidence="3">
    <location>
        <begin position="1"/>
        <end position="18"/>
    </location>
</feature>